<dbReference type="Pfam" id="PF00892">
    <property type="entry name" value="EamA"/>
    <property type="match status" value="1"/>
</dbReference>
<gene>
    <name evidence="8" type="ORF">X975_26013</name>
</gene>
<feature type="transmembrane region" description="Helical" evidence="6">
    <location>
        <begin position="394"/>
        <end position="412"/>
    </location>
</feature>
<keyword evidence="9" id="KW-1185">Reference proteome</keyword>
<dbReference type="InterPro" id="IPR000620">
    <property type="entry name" value="EamA_dom"/>
</dbReference>
<feature type="domain" description="EamA" evidence="7">
    <location>
        <begin position="127"/>
        <end position="257"/>
    </location>
</feature>
<feature type="non-terminal residue" evidence="8">
    <location>
        <position position="434"/>
    </location>
</feature>
<feature type="transmembrane region" description="Helical" evidence="6">
    <location>
        <begin position="276"/>
        <end position="297"/>
    </location>
</feature>
<dbReference type="EMBL" id="KK116642">
    <property type="protein sequence ID" value="KFM68363.1"/>
    <property type="molecule type" value="Genomic_DNA"/>
</dbReference>
<feature type="transmembrane region" description="Helical" evidence="6">
    <location>
        <begin position="370"/>
        <end position="388"/>
    </location>
</feature>
<dbReference type="PANTHER" id="PTHR22911:SF6">
    <property type="entry name" value="SOLUTE CARRIER FAMILY 35 MEMBER G1"/>
    <property type="match status" value="1"/>
</dbReference>
<keyword evidence="5" id="KW-0175">Coiled coil</keyword>
<dbReference type="SUPFAM" id="SSF103481">
    <property type="entry name" value="Multidrug resistance efflux transporter EmrE"/>
    <property type="match status" value="2"/>
</dbReference>
<accession>A0A087TTC4</accession>
<keyword evidence="3 6" id="KW-1133">Transmembrane helix</keyword>
<organism evidence="8 9">
    <name type="scientific">Stegodyphus mimosarum</name>
    <name type="common">African social velvet spider</name>
    <dbReference type="NCBI Taxonomy" id="407821"/>
    <lineage>
        <taxon>Eukaryota</taxon>
        <taxon>Metazoa</taxon>
        <taxon>Ecdysozoa</taxon>
        <taxon>Arthropoda</taxon>
        <taxon>Chelicerata</taxon>
        <taxon>Arachnida</taxon>
        <taxon>Araneae</taxon>
        <taxon>Araneomorphae</taxon>
        <taxon>Entelegynae</taxon>
        <taxon>Eresoidea</taxon>
        <taxon>Eresidae</taxon>
        <taxon>Stegodyphus</taxon>
    </lineage>
</organism>
<protein>
    <submittedName>
        <fullName evidence="8">Solute carrier family 35 member G1</fullName>
    </submittedName>
</protein>
<proteinExistence type="predicted"/>
<evidence type="ECO:0000256" key="3">
    <source>
        <dbReference type="ARBA" id="ARBA00022989"/>
    </source>
</evidence>
<comment type="subcellular location">
    <subcellularLocation>
        <location evidence="1">Membrane</location>
        <topology evidence="1">Multi-pass membrane protein</topology>
    </subcellularLocation>
</comment>
<feature type="transmembrane region" description="Helical" evidence="6">
    <location>
        <begin position="242"/>
        <end position="264"/>
    </location>
</feature>
<dbReference type="AlphaFoldDB" id="A0A087TTC4"/>
<evidence type="ECO:0000256" key="6">
    <source>
        <dbReference type="SAM" id="Phobius"/>
    </source>
</evidence>
<evidence type="ECO:0000256" key="2">
    <source>
        <dbReference type="ARBA" id="ARBA00022692"/>
    </source>
</evidence>
<feature type="transmembrane region" description="Helical" evidence="6">
    <location>
        <begin position="336"/>
        <end position="358"/>
    </location>
</feature>
<evidence type="ECO:0000256" key="5">
    <source>
        <dbReference type="SAM" id="Coils"/>
    </source>
</evidence>
<dbReference type="PANTHER" id="PTHR22911">
    <property type="entry name" value="ACYL-MALONYL CONDENSING ENZYME-RELATED"/>
    <property type="match status" value="1"/>
</dbReference>
<evidence type="ECO:0000259" key="7">
    <source>
        <dbReference type="Pfam" id="PF00892"/>
    </source>
</evidence>
<name>A0A087TTC4_STEMI</name>
<dbReference type="Proteomes" id="UP000054359">
    <property type="component" value="Unassembled WGS sequence"/>
</dbReference>
<keyword evidence="2 6" id="KW-0812">Transmembrane</keyword>
<dbReference type="GO" id="GO:0016020">
    <property type="term" value="C:membrane"/>
    <property type="evidence" value="ECO:0007669"/>
    <property type="project" value="UniProtKB-SubCell"/>
</dbReference>
<feature type="transmembrane region" description="Helical" evidence="6">
    <location>
        <begin position="126"/>
        <end position="146"/>
    </location>
</feature>
<feature type="coiled-coil region" evidence="5">
    <location>
        <begin position="27"/>
        <end position="72"/>
    </location>
</feature>
<dbReference type="OrthoDB" id="306876at2759"/>
<evidence type="ECO:0000313" key="8">
    <source>
        <dbReference type="EMBL" id="KFM68363.1"/>
    </source>
</evidence>
<dbReference type="STRING" id="407821.A0A087TTC4"/>
<evidence type="ECO:0000313" key="9">
    <source>
        <dbReference type="Proteomes" id="UP000054359"/>
    </source>
</evidence>
<evidence type="ECO:0000256" key="4">
    <source>
        <dbReference type="ARBA" id="ARBA00023136"/>
    </source>
</evidence>
<dbReference type="OMA" id="ASAKCAC"/>
<feature type="transmembrane region" description="Helical" evidence="6">
    <location>
        <begin position="309"/>
        <end position="330"/>
    </location>
</feature>
<dbReference type="InterPro" id="IPR037185">
    <property type="entry name" value="EmrE-like"/>
</dbReference>
<evidence type="ECO:0000256" key="1">
    <source>
        <dbReference type="ARBA" id="ARBA00004141"/>
    </source>
</evidence>
<keyword evidence="4 6" id="KW-0472">Membrane</keyword>
<sequence>MEAGQVSLKEEIKVVTEDITYIIENKSEVMEDRIEAVENKVGHTEERVSSVKEQIEERVSAVEKENSSNENTSTRVIMFRKKKWILKKPQKASSSSSDCIISTLSSADSLNENEGTNLCNVNYKPFLGFIYILICSLFITLSSVIVKKITYISPGQLSLVRNAGVLVGNLPIAIYCNEKIMGPKGSRLHLTIRSFLGATALYLNLMTFRYLPLAEAAVIMSTLPAVVGITARLYLKEPCGVVQAFAILLTICGMLLSIQLPELITKREVLKFDTNYIIGLGCAVGCVLLLSATFVMLREMKDVHFSVNLIYSGFIGVLENSSLTGAISYYSWPRCGYDPVLVMLVGVFGFLGHCGLVLAIQTEAVSITTVMKAALDIIIAMIFQAIFFQSRPTLYNAGGALLVIACIAIIGTRKWLQQMPEEAVLRKRFKYLLL</sequence>
<reference evidence="8 9" key="1">
    <citation type="submission" date="2013-11" db="EMBL/GenBank/DDBJ databases">
        <title>Genome sequencing of Stegodyphus mimosarum.</title>
        <authorList>
            <person name="Bechsgaard J."/>
        </authorList>
    </citation>
    <scope>NUCLEOTIDE SEQUENCE [LARGE SCALE GENOMIC DNA]</scope>
</reference>